<dbReference type="SUPFAM" id="SSF56112">
    <property type="entry name" value="Protein kinase-like (PK-like)"/>
    <property type="match status" value="1"/>
</dbReference>
<dbReference type="Gene3D" id="1.10.510.10">
    <property type="entry name" value="Transferase(Phosphotransferase) domain 1"/>
    <property type="match status" value="1"/>
</dbReference>
<dbReference type="EMBL" id="BNCQ01000006">
    <property type="protein sequence ID" value="GIL99380.1"/>
    <property type="molecule type" value="Genomic_DNA"/>
</dbReference>
<organism evidence="4 5">
    <name type="scientific">Volvox reticuliferus</name>
    <dbReference type="NCBI Taxonomy" id="1737510"/>
    <lineage>
        <taxon>Eukaryota</taxon>
        <taxon>Viridiplantae</taxon>
        <taxon>Chlorophyta</taxon>
        <taxon>core chlorophytes</taxon>
        <taxon>Chlorophyceae</taxon>
        <taxon>CS clade</taxon>
        <taxon>Chlamydomonadales</taxon>
        <taxon>Volvocaceae</taxon>
        <taxon>Volvox</taxon>
    </lineage>
</organism>
<dbReference type="InterPro" id="IPR051681">
    <property type="entry name" value="Ser/Thr_Kinases-Pseudokinases"/>
</dbReference>
<evidence type="ECO:0000256" key="1">
    <source>
        <dbReference type="SAM" id="MobiDB-lite"/>
    </source>
</evidence>
<evidence type="ECO:0000313" key="5">
    <source>
        <dbReference type="Proteomes" id="UP000722791"/>
    </source>
</evidence>
<dbReference type="GO" id="GO:0004674">
    <property type="term" value="F:protein serine/threonine kinase activity"/>
    <property type="evidence" value="ECO:0007669"/>
    <property type="project" value="TreeGrafter"/>
</dbReference>
<keyword evidence="6" id="KW-1185">Reference proteome</keyword>
<evidence type="ECO:0000313" key="3">
    <source>
        <dbReference type="EMBL" id="GIL72899.1"/>
    </source>
</evidence>
<gene>
    <name evidence="3" type="ORF">Vretifemale_3048</name>
    <name evidence="4" type="ORF">Vretimale_4542</name>
</gene>
<feature type="compositionally biased region" description="Polar residues" evidence="1">
    <location>
        <begin position="186"/>
        <end position="199"/>
    </location>
</feature>
<dbReference type="OrthoDB" id="540795at2759"/>
<sequence>MKAALKRLFAKEQVDILEVQKSRSTLPPAPISNSSKGCLANSILPPSYICKEGTEDEVSDVIVEREDVNDASSKRSAFAFPSVKETCASLAFMVHKSPARSTMENTEGLSVAPSTAERTGALQSPAERTCFRSVAFDIPNQFPVALIGPLENLPCVDHLGDSDWTRALTGNIKSVAQVHGAMGLPGTSTPNSPYASQISRGGGGHFVRRRQSSPMGYVGGAGNGADVALLLQTTQNMSIMQQQRANLMSSMDNKDDALESEMQYLDGDGDDDCVTGVEYSPRSLPNVVPPALLEAAAEAGISLQVDLDTEVELSTEPPLGRGSAGTVLKAAYKGQPCAIKMLSQDMLFGTGSAELQSFVQEAVVMAPLCHPNIVTFRGGSLQPPNVFLISELCDTSLDAWLHRGVEPQAFAPGRAPRTGQVSESGSCGGTLNTWQILKVALDVAKGLQYLHGRTPAIVHRDLKPANVLIDANGVAKISDFGLARLKTSNVIQTRAPEVGSVGYMAPECFTSEHGLLTDKCDTWSLGVILWEMVSRKRPFCGLTLKEYYREVVVRKSRLLIPQDDGVCPMALRRLISSCWCDNPEERPSCAHIVTELTRMLIYCPRYSY</sequence>
<feature type="domain" description="Protein kinase" evidence="2">
    <location>
        <begin position="313"/>
        <end position="601"/>
    </location>
</feature>
<evidence type="ECO:0000313" key="4">
    <source>
        <dbReference type="EMBL" id="GIL99380.1"/>
    </source>
</evidence>
<dbReference type="EMBL" id="BNCP01000004">
    <property type="protein sequence ID" value="GIL72899.1"/>
    <property type="molecule type" value="Genomic_DNA"/>
</dbReference>
<evidence type="ECO:0000259" key="2">
    <source>
        <dbReference type="PROSITE" id="PS50011"/>
    </source>
</evidence>
<dbReference type="CDD" id="cd13999">
    <property type="entry name" value="STKc_MAP3K-like"/>
    <property type="match status" value="1"/>
</dbReference>
<dbReference type="Pfam" id="PF07714">
    <property type="entry name" value="PK_Tyr_Ser-Thr"/>
    <property type="match status" value="1"/>
</dbReference>
<evidence type="ECO:0000313" key="6">
    <source>
        <dbReference type="Proteomes" id="UP000747110"/>
    </source>
</evidence>
<dbReference type="PRINTS" id="PR00109">
    <property type="entry name" value="TYRKINASE"/>
</dbReference>
<dbReference type="GO" id="GO:0005524">
    <property type="term" value="F:ATP binding"/>
    <property type="evidence" value="ECO:0007669"/>
    <property type="project" value="InterPro"/>
</dbReference>
<dbReference type="Gene3D" id="3.30.200.20">
    <property type="entry name" value="Phosphorylase Kinase, domain 1"/>
    <property type="match status" value="1"/>
</dbReference>
<dbReference type="InterPro" id="IPR001245">
    <property type="entry name" value="Ser-Thr/Tyr_kinase_cat_dom"/>
</dbReference>
<dbReference type="PROSITE" id="PS50011">
    <property type="entry name" value="PROTEIN_KINASE_DOM"/>
    <property type="match status" value="1"/>
</dbReference>
<feature type="compositionally biased region" description="Polar residues" evidence="1">
    <location>
        <begin position="104"/>
        <end position="117"/>
    </location>
</feature>
<name>A0A8J4DE60_9CHLO</name>
<dbReference type="Proteomes" id="UP000747110">
    <property type="component" value="Unassembled WGS sequence"/>
</dbReference>
<dbReference type="AlphaFoldDB" id="A0A8J4DE60"/>
<feature type="region of interest" description="Disordered" evidence="1">
    <location>
        <begin position="104"/>
        <end position="123"/>
    </location>
</feature>
<comment type="caution">
    <text evidence="4">The sequence shown here is derived from an EMBL/GenBank/DDBJ whole genome shotgun (WGS) entry which is preliminary data.</text>
</comment>
<dbReference type="PANTHER" id="PTHR44329:SF214">
    <property type="entry name" value="PROTEIN KINASE DOMAIN-CONTAINING PROTEIN"/>
    <property type="match status" value="1"/>
</dbReference>
<accession>A0A8J4DE60</accession>
<dbReference type="Proteomes" id="UP000722791">
    <property type="component" value="Unassembled WGS sequence"/>
</dbReference>
<protein>
    <recommendedName>
        <fullName evidence="2">Protein kinase domain-containing protein</fullName>
    </recommendedName>
</protein>
<dbReference type="InterPro" id="IPR000719">
    <property type="entry name" value="Prot_kinase_dom"/>
</dbReference>
<proteinExistence type="predicted"/>
<dbReference type="InterPro" id="IPR008271">
    <property type="entry name" value="Ser/Thr_kinase_AS"/>
</dbReference>
<dbReference type="SMART" id="SM00220">
    <property type="entry name" value="S_TKc"/>
    <property type="match status" value="1"/>
</dbReference>
<dbReference type="PROSITE" id="PS00108">
    <property type="entry name" value="PROTEIN_KINASE_ST"/>
    <property type="match status" value="1"/>
</dbReference>
<feature type="region of interest" description="Disordered" evidence="1">
    <location>
        <begin position="183"/>
        <end position="204"/>
    </location>
</feature>
<reference evidence="4" key="1">
    <citation type="journal article" date="2021" name="Proc. Natl. Acad. Sci. U.S.A.">
        <title>Three genomes in the algal genus Volvox reveal the fate of a haploid sex-determining region after a transition to homothallism.</title>
        <authorList>
            <person name="Yamamoto K."/>
            <person name="Hamaji T."/>
            <person name="Kawai-Toyooka H."/>
            <person name="Matsuzaki R."/>
            <person name="Takahashi F."/>
            <person name="Nishimura Y."/>
            <person name="Kawachi M."/>
            <person name="Noguchi H."/>
            <person name="Minakuchi Y."/>
            <person name="Umen J.G."/>
            <person name="Toyoda A."/>
            <person name="Nozaki H."/>
        </authorList>
    </citation>
    <scope>NUCLEOTIDE SEQUENCE</scope>
    <source>
        <strain evidence="4">NIES-3785</strain>
        <strain evidence="3">NIES-3786</strain>
    </source>
</reference>
<dbReference type="PANTHER" id="PTHR44329">
    <property type="entry name" value="SERINE/THREONINE-PROTEIN KINASE TNNI3K-RELATED"/>
    <property type="match status" value="1"/>
</dbReference>
<dbReference type="InterPro" id="IPR011009">
    <property type="entry name" value="Kinase-like_dom_sf"/>
</dbReference>